<dbReference type="EMBL" id="CP003379">
    <property type="protein sequence ID" value="AFL88322.1"/>
    <property type="molecule type" value="Genomic_DNA"/>
</dbReference>
<dbReference type="Gene3D" id="3.20.20.140">
    <property type="entry name" value="Metal-dependent hydrolases"/>
    <property type="match status" value="1"/>
</dbReference>
<dbReference type="SUPFAM" id="SSF51556">
    <property type="entry name" value="Metallo-dependent hydrolases"/>
    <property type="match status" value="1"/>
</dbReference>
<dbReference type="PANTHER" id="PTHR43135:SF3">
    <property type="entry name" value="ALPHA-D-RIBOSE 1-METHYLPHOSPHONATE 5-TRIPHOSPHATE DIPHOSPHATASE"/>
    <property type="match status" value="1"/>
</dbReference>
<organism evidence="4 5">
    <name type="scientific">Terriglobus roseus (strain DSM 18391 / NRRL B-41598 / KBS 63)</name>
    <dbReference type="NCBI Taxonomy" id="926566"/>
    <lineage>
        <taxon>Bacteria</taxon>
        <taxon>Pseudomonadati</taxon>
        <taxon>Acidobacteriota</taxon>
        <taxon>Terriglobia</taxon>
        <taxon>Terriglobales</taxon>
        <taxon>Acidobacteriaceae</taxon>
        <taxon>Terriglobus</taxon>
    </lineage>
</organism>
<sequence>MYPRACQILVFISGGLFSALVHAQVAREPAVGAVTLFQNVRVLQKSGQLSAPSYVLVRGNRIERIATSAVPTDRSASTRIIEGGGRTLMPGLIDAHTHILLQSIPMSVAMTADIGYLNLVAGQAASEMLLRGFTTIRDLGGPSFGLKMAIDQGLIPGPRIVPSGAFISQTSGHGDFRMPYEIPRTVGTPLSHSEQEGVAAIADGSDEVRLRAREQLMKGATQIKLMAGGGVASPYDPLDVAQYTEFEFRAAVEAAENWGTYVTVHAYTPKAIRTAIAGGVKCIEHGQLADDASAKLMADKGIWWSLQPFLDDEDANPQPAGSTNRQKQLEMSAGTDTAYKLAKKYKVKTAWGTDTLFDAKLASRQGAQLAKMVRWYTPSEILTMATADNAELLAMAGARNPYPGRLGVVEEGALADLLLVDGDPIANIQLITNPGKNLLVIMKDGVIYKNQISLP</sequence>
<dbReference type="EMBL" id="CP003379">
    <property type="protein sequence ID" value="AFL88664.1"/>
    <property type="molecule type" value="Genomic_DNA"/>
</dbReference>
<keyword evidence="4" id="KW-0378">Hydrolase</keyword>
<dbReference type="Proteomes" id="UP000006056">
    <property type="component" value="Chromosome"/>
</dbReference>
<dbReference type="InterPro" id="IPR057744">
    <property type="entry name" value="OTAase-like"/>
</dbReference>
<dbReference type="STRING" id="926566.Terro_2040"/>
<evidence type="ECO:0000313" key="3">
    <source>
        <dbReference type="EMBL" id="AFL88322.1"/>
    </source>
</evidence>
<dbReference type="InterPro" id="IPR032466">
    <property type="entry name" value="Metal_Hydrolase"/>
</dbReference>
<dbReference type="InterPro" id="IPR011059">
    <property type="entry name" value="Metal-dep_hydrolase_composite"/>
</dbReference>
<dbReference type="Pfam" id="PF01979">
    <property type="entry name" value="Amidohydro_1"/>
    <property type="match status" value="1"/>
</dbReference>
<feature type="domain" description="Amidohydrolase-related" evidence="2">
    <location>
        <begin position="87"/>
        <end position="443"/>
    </location>
</feature>
<keyword evidence="1" id="KW-0732">Signal</keyword>
<gene>
    <name evidence="3" type="ordered locus">Terro_2040</name>
    <name evidence="4" type="ordered locus">Terro_2407</name>
</gene>
<name>I3ZHE6_TERRK</name>
<accession>I3ZHE6</accession>
<protein>
    <submittedName>
        <fullName evidence="4">Amidohydrolase, imidazolonepropionase</fullName>
    </submittedName>
</protein>
<dbReference type="CDD" id="cd01299">
    <property type="entry name" value="Met_dep_hydrolase_A"/>
    <property type="match status" value="1"/>
</dbReference>
<dbReference type="RefSeq" id="WP_014785891.1">
    <property type="nucleotide sequence ID" value="NC_018014.1"/>
</dbReference>
<dbReference type="KEGG" id="trs:Terro_2407"/>
<dbReference type="PATRIC" id="fig|926566.3.peg.2017"/>
<dbReference type="OrthoDB" id="9797498at2"/>
<dbReference type="PANTHER" id="PTHR43135">
    <property type="entry name" value="ALPHA-D-RIBOSE 1-METHYLPHOSPHONATE 5-TRIPHOSPHATE DIPHOSPHATASE"/>
    <property type="match status" value="1"/>
</dbReference>
<dbReference type="KEGG" id="trs:Terro_2040"/>
<dbReference type="GO" id="GO:0016810">
    <property type="term" value="F:hydrolase activity, acting on carbon-nitrogen (but not peptide) bonds"/>
    <property type="evidence" value="ECO:0007669"/>
    <property type="project" value="InterPro"/>
</dbReference>
<evidence type="ECO:0000313" key="5">
    <source>
        <dbReference type="Proteomes" id="UP000006056"/>
    </source>
</evidence>
<dbReference type="eggNOG" id="COG1228">
    <property type="taxonomic scope" value="Bacteria"/>
</dbReference>
<reference evidence="4 5" key="1">
    <citation type="submission" date="2012-06" db="EMBL/GenBank/DDBJ databases">
        <title>Complete genome of Terriglobus roseus DSM 18391.</title>
        <authorList>
            <consortium name="US DOE Joint Genome Institute (JGI-PGF)"/>
            <person name="Lucas S."/>
            <person name="Copeland A."/>
            <person name="Lapidus A."/>
            <person name="Glavina del Rio T."/>
            <person name="Dalin E."/>
            <person name="Tice H."/>
            <person name="Bruce D."/>
            <person name="Goodwin L."/>
            <person name="Pitluck S."/>
            <person name="Peters L."/>
            <person name="Mikhailova N."/>
            <person name="Munk A.C.C."/>
            <person name="Kyrpides N."/>
            <person name="Mavromatis K."/>
            <person name="Ivanova N."/>
            <person name="Brettin T."/>
            <person name="Detter J.C."/>
            <person name="Han C."/>
            <person name="Larimer F."/>
            <person name="Land M."/>
            <person name="Hauser L."/>
            <person name="Markowitz V."/>
            <person name="Cheng J.-F."/>
            <person name="Hugenholtz P."/>
            <person name="Woyke T."/>
            <person name="Wu D."/>
            <person name="Brambilla E."/>
            <person name="Klenk H.-P."/>
            <person name="Eisen J.A."/>
        </authorList>
    </citation>
    <scope>NUCLEOTIDE SEQUENCE [LARGE SCALE GENOMIC DNA]</scope>
    <source>
        <strain evidence="4">DSM 18391</strain>
        <strain evidence="5">DSM 18391 / NRRL B-41598 / KBS 63</strain>
    </source>
</reference>
<feature type="signal peptide" evidence="1">
    <location>
        <begin position="1"/>
        <end position="23"/>
    </location>
</feature>
<evidence type="ECO:0000313" key="4">
    <source>
        <dbReference type="EMBL" id="AFL88664.1"/>
    </source>
</evidence>
<dbReference type="SUPFAM" id="SSF51338">
    <property type="entry name" value="Composite domain of metallo-dependent hydrolases"/>
    <property type="match status" value="2"/>
</dbReference>
<evidence type="ECO:0000259" key="2">
    <source>
        <dbReference type="Pfam" id="PF01979"/>
    </source>
</evidence>
<keyword evidence="5" id="KW-1185">Reference proteome</keyword>
<proteinExistence type="predicted"/>
<dbReference type="InterPro" id="IPR051781">
    <property type="entry name" value="Metallo-dep_Hydrolase"/>
</dbReference>
<feature type="chain" id="PRO_5007673791" evidence="1">
    <location>
        <begin position="24"/>
        <end position="455"/>
    </location>
</feature>
<dbReference type="Gene3D" id="2.30.40.10">
    <property type="entry name" value="Urease, subunit C, domain 1"/>
    <property type="match status" value="1"/>
</dbReference>
<evidence type="ECO:0000256" key="1">
    <source>
        <dbReference type="SAM" id="SignalP"/>
    </source>
</evidence>
<dbReference type="InterPro" id="IPR006680">
    <property type="entry name" value="Amidohydro-rel"/>
</dbReference>
<dbReference type="AlphaFoldDB" id="I3ZHE6"/>
<dbReference type="HOGENOM" id="CLU_023620_2_0_0"/>